<sequence length="191" mass="21600">MADLRRIARPGITEWTKYDLDAHHIIVSSQTKQKFFGVPCLPPPAHPTLVDFRNFADRRIMAVQDSKFNFFAKLLETYGYNDGRRIVFTHHPLPLPVCGASSLVEMNVFVMDDNEILMVVQDQSETRSNENMLRSWSHLEPTVIAGAIVAYAANNKVRVDMNLPPLDIITIPAITLKGLTSTFYKISSRPN</sequence>
<dbReference type="AlphaFoldDB" id="A0A9P7EGW4"/>
<reference evidence="1" key="1">
    <citation type="journal article" date="2020" name="New Phytol.">
        <title>Comparative genomics reveals dynamic genome evolution in host specialist ectomycorrhizal fungi.</title>
        <authorList>
            <person name="Lofgren L.A."/>
            <person name="Nguyen N.H."/>
            <person name="Vilgalys R."/>
            <person name="Ruytinx J."/>
            <person name="Liao H.L."/>
            <person name="Branco S."/>
            <person name="Kuo A."/>
            <person name="LaButti K."/>
            <person name="Lipzen A."/>
            <person name="Andreopoulos W."/>
            <person name="Pangilinan J."/>
            <person name="Riley R."/>
            <person name="Hundley H."/>
            <person name="Na H."/>
            <person name="Barry K."/>
            <person name="Grigoriev I.V."/>
            <person name="Stajich J.E."/>
            <person name="Kennedy P.G."/>
        </authorList>
    </citation>
    <scope>NUCLEOTIDE SEQUENCE</scope>
    <source>
        <strain evidence="1">MN1</strain>
    </source>
</reference>
<gene>
    <name evidence="1" type="ORF">BJ212DRAFT_1478509</name>
</gene>
<dbReference type="OrthoDB" id="3258141at2759"/>
<dbReference type="EMBL" id="JABBWG010000008">
    <property type="protein sequence ID" value="KAG1820394.1"/>
    <property type="molecule type" value="Genomic_DNA"/>
</dbReference>
<accession>A0A9P7EGW4</accession>
<dbReference type="Proteomes" id="UP000807769">
    <property type="component" value="Unassembled WGS sequence"/>
</dbReference>
<evidence type="ECO:0000313" key="1">
    <source>
        <dbReference type="EMBL" id="KAG1820394.1"/>
    </source>
</evidence>
<keyword evidence="2" id="KW-1185">Reference proteome</keyword>
<name>A0A9P7EGW4_9AGAM</name>
<comment type="caution">
    <text evidence="1">The sequence shown here is derived from an EMBL/GenBank/DDBJ whole genome shotgun (WGS) entry which is preliminary data.</text>
</comment>
<dbReference type="RefSeq" id="XP_041195665.1">
    <property type="nucleotide sequence ID" value="XM_041339721.1"/>
</dbReference>
<dbReference type="GeneID" id="64633737"/>
<organism evidence="1 2">
    <name type="scientific">Suillus subaureus</name>
    <dbReference type="NCBI Taxonomy" id="48587"/>
    <lineage>
        <taxon>Eukaryota</taxon>
        <taxon>Fungi</taxon>
        <taxon>Dikarya</taxon>
        <taxon>Basidiomycota</taxon>
        <taxon>Agaricomycotina</taxon>
        <taxon>Agaricomycetes</taxon>
        <taxon>Agaricomycetidae</taxon>
        <taxon>Boletales</taxon>
        <taxon>Suillineae</taxon>
        <taxon>Suillaceae</taxon>
        <taxon>Suillus</taxon>
    </lineage>
</organism>
<evidence type="ECO:0000313" key="2">
    <source>
        <dbReference type="Proteomes" id="UP000807769"/>
    </source>
</evidence>
<protein>
    <submittedName>
        <fullName evidence="1">Uncharacterized protein</fullName>
    </submittedName>
</protein>
<proteinExistence type="predicted"/>